<keyword evidence="9" id="KW-1185">Reference proteome</keyword>
<dbReference type="SMART" id="SM01007">
    <property type="entry name" value="Aldolase_II"/>
    <property type="match status" value="1"/>
</dbReference>
<dbReference type="InterPro" id="IPR017714">
    <property type="entry name" value="MethylthioRu-1-P_deHdtase_MtnB"/>
</dbReference>
<feature type="binding site" evidence="6">
    <location>
        <position position="104"/>
    </location>
    <ligand>
        <name>Zn(2+)</name>
        <dbReference type="ChEBI" id="CHEBI:29105"/>
    </ligand>
</feature>
<dbReference type="KEGG" id="sgj:IAG43_29675"/>
<dbReference type="GO" id="GO:0016832">
    <property type="term" value="F:aldehyde-lyase activity"/>
    <property type="evidence" value="ECO:0007669"/>
    <property type="project" value="TreeGrafter"/>
</dbReference>
<dbReference type="PANTHER" id="PTHR22789:SF0">
    <property type="entry name" value="3-OXO-TETRONATE 4-PHOSPHATE DECARBOXYLASE-RELATED"/>
    <property type="match status" value="1"/>
</dbReference>
<dbReference type="EC" id="4.2.1.109" evidence="6"/>
<dbReference type="NCBIfam" id="TIGR03328">
    <property type="entry name" value="salvage_mtnB"/>
    <property type="match status" value="1"/>
</dbReference>
<dbReference type="Pfam" id="PF00596">
    <property type="entry name" value="Aldolase_II"/>
    <property type="match status" value="1"/>
</dbReference>
<dbReference type="HAMAP" id="MF_01677">
    <property type="entry name" value="Salvage_MtnB"/>
    <property type="match status" value="1"/>
</dbReference>
<dbReference type="GO" id="GO:0019323">
    <property type="term" value="P:pentose catabolic process"/>
    <property type="evidence" value="ECO:0007669"/>
    <property type="project" value="TreeGrafter"/>
</dbReference>
<comment type="pathway">
    <text evidence="6">Amino-acid biosynthesis; L-methionine biosynthesis via salvage pathway; L-methionine from S-methyl-5-thio-alpha-D-ribose 1-phosphate: step 2/6.</text>
</comment>
<dbReference type="GO" id="GO:0008270">
    <property type="term" value="F:zinc ion binding"/>
    <property type="evidence" value="ECO:0007669"/>
    <property type="project" value="UniProtKB-UniRule"/>
</dbReference>
<evidence type="ECO:0000256" key="5">
    <source>
        <dbReference type="ARBA" id="ARBA00023239"/>
    </source>
</evidence>
<evidence type="ECO:0000256" key="6">
    <source>
        <dbReference type="HAMAP-Rule" id="MF_01677"/>
    </source>
</evidence>
<dbReference type="InterPro" id="IPR001303">
    <property type="entry name" value="Aldolase_II/adducin_N"/>
</dbReference>
<dbReference type="InterPro" id="IPR036409">
    <property type="entry name" value="Aldolase_II/adducin_N_sf"/>
</dbReference>
<evidence type="ECO:0000256" key="1">
    <source>
        <dbReference type="ARBA" id="ARBA00022605"/>
    </source>
</evidence>
<organism evidence="8 9">
    <name type="scientific">Streptomyces genisteinicus</name>
    <dbReference type="NCBI Taxonomy" id="2768068"/>
    <lineage>
        <taxon>Bacteria</taxon>
        <taxon>Bacillati</taxon>
        <taxon>Actinomycetota</taxon>
        <taxon>Actinomycetes</taxon>
        <taxon>Kitasatosporales</taxon>
        <taxon>Streptomycetaceae</taxon>
        <taxon>Streptomyces</taxon>
    </lineage>
</organism>
<dbReference type="GO" id="GO:0046570">
    <property type="term" value="F:methylthioribulose 1-phosphate dehydratase activity"/>
    <property type="evidence" value="ECO:0007669"/>
    <property type="project" value="UniProtKB-UniRule"/>
</dbReference>
<evidence type="ECO:0000259" key="7">
    <source>
        <dbReference type="SMART" id="SM01007"/>
    </source>
</evidence>
<keyword evidence="1 6" id="KW-0028">Amino-acid biosynthesis</keyword>
<dbReference type="Gene3D" id="3.40.225.10">
    <property type="entry name" value="Class II aldolase/adducin N-terminal domain"/>
    <property type="match status" value="1"/>
</dbReference>
<dbReference type="InterPro" id="IPR050197">
    <property type="entry name" value="Aldolase_class_II_sugar_metab"/>
</dbReference>
<dbReference type="UniPathway" id="UPA00904">
    <property type="reaction ID" value="UER00875"/>
</dbReference>
<accession>A0A7H0I1L4</accession>
<keyword evidence="2 6" id="KW-0479">Metal-binding</keyword>
<evidence type="ECO:0000313" key="9">
    <source>
        <dbReference type="Proteomes" id="UP000516230"/>
    </source>
</evidence>
<dbReference type="EMBL" id="CP060825">
    <property type="protein sequence ID" value="QNP66680.1"/>
    <property type="molecule type" value="Genomic_DNA"/>
</dbReference>
<dbReference type="RefSeq" id="WP_187743736.1">
    <property type="nucleotide sequence ID" value="NZ_CP060825.1"/>
</dbReference>
<evidence type="ECO:0000256" key="2">
    <source>
        <dbReference type="ARBA" id="ARBA00022723"/>
    </source>
</evidence>
<dbReference type="SUPFAM" id="SSF53639">
    <property type="entry name" value="AraD/HMP-PK domain-like"/>
    <property type="match status" value="1"/>
</dbReference>
<dbReference type="GO" id="GO:0019509">
    <property type="term" value="P:L-methionine salvage from methylthioadenosine"/>
    <property type="evidence" value="ECO:0007669"/>
    <property type="project" value="UniProtKB-UniRule"/>
</dbReference>
<comment type="catalytic activity">
    <reaction evidence="6">
        <text>5-(methylsulfanyl)-D-ribulose 1-phosphate = 5-methylsulfanyl-2,3-dioxopentyl phosphate + H2O</text>
        <dbReference type="Rhea" id="RHEA:15549"/>
        <dbReference type="ChEBI" id="CHEBI:15377"/>
        <dbReference type="ChEBI" id="CHEBI:58548"/>
        <dbReference type="ChEBI" id="CHEBI:58828"/>
        <dbReference type="EC" id="4.2.1.109"/>
    </reaction>
</comment>
<name>A0A7H0I1L4_9ACTN</name>
<keyword evidence="3 6" id="KW-0862">Zinc</keyword>
<dbReference type="GO" id="GO:0005829">
    <property type="term" value="C:cytosol"/>
    <property type="evidence" value="ECO:0007669"/>
    <property type="project" value="TreeGrafter"/>
</dbReference>
<dbReference type="PANTHER" id="PTHR22789">
    <property type="entry name" value="FUCULOSE PHOSPHATE ALDOLASE"/>
    <property type="match status" value="1"/>
</dbReference>
<protein>
    <recommendedName>
        <fullName evidence="6">Methylthioribulose-1-phosphate dehydratase</fullName>
        <shortName evidence="6">MTRu-1-P dehydratase</shortName>
        <ecNumber evidence="6">4.2.1.109</ecNumber>
    </recommendedName>
</protein>
<evidence type="ECO:0000313" key="8">
    <source>
        <dbReference type="EMBL" id="QNP66680.1"/>
    </source>
</evidence>
<comment type="cofactor">
    <cofactor evidence="6">
        <name>Zn(2+)</name>
        <dbReference type="ChEBI" id="CHEBI:29105"/>
    </cofactor>
    <text evidence="6">Binds 1 zinc ion per subunit.</text>
</comment>
<reference evidence="8 9" key="1">
    <citation type="submission" date="2020-08" db="EMBL/GenBank/DDBJ databases">
        <title>A novel species.</title>
        <authorList>
            <person name="Gao J."/>
        </authorList>
    </citation>
    <scope>NUCLEOTIDE SEQUENCE [LARGE SCALE GENOMIC DNA]</scope>
    <source>
        <strain evidence="8 9">CRPJ-33</strain>
    </source>
</reference>
<keyword evidence="5 6" id="KW-0456">Lyase</keyword>
<dbReference type="AlphaFoldDB" id="A0A7H0I1L4"/>
<feature type="domain" description="Class II aldolase/adducin N-terminal" evidence="7">
    <location>
        <begin position="15"/>
        <end position="209"/>
    </location>
</feature>
<dbReference type="Proteomes" id="UP000516230">
    <property type="component" value="Chromosome"/>
</dbReference>
<evidence type="ECO:0000256" key="3">
    <source>
        <dbReference type="ARBA" id="ARBA00022833"/>
    </source>
</evidence>
<comment type="function">
    <text evidence="6">Catalyzes the dehydration of methylthioribulose-1-phosphate (MTRu-1-P) into 2,3-diketo-5-methylthiopentyl-1-phosphate (DK-MTP-1-P).</text>
</comment>
<keyword evidence="4 6" id="KW-0486">Methionine biosynthesis</keyword>
<sequence>MSYAPSTAAGKQTAQQLADVSRTLYERGWMPGTSGNISMRLPDEPGRALITASGRDKGELTARDVVEVAARTGQASHPGQDRPSAETSIHAAVYRVTGARAVIHVHSPYATVVAHRAAARDAVSSVRMERFELLKGLGLRDPAFADLPVFPNWPQVERIADDVAAHLAANPDGTPGLLLADHGITAWGDSLSQAKNRLECLESLCQLLVLSHAELHVSRAAQAPDHRTAP</sequence>
<gene>
    <name evidence="6 8" type="primary">mtnB</name>
    <name evidence="8" type="ORF">IAG43_29675</name>
</gene>
<feature type="binding site" evidence="6">
    <location>
        <position position="106"/>
    </location>
    <ligand>
        <name>Zn(2+)</name>
        <dbReference type="ChEBI" id="CHEBI:29105"/>
    </ligand>
</feature>
<proteinExistence type="inferred from homology"/>
<comment type="similarity">
    <text evidence="6">Belongs to the aldolase class II family. MtnB subfamily.</text>
</comment>
<evidence type="ECO:0000256" key="4">
    <source>
        <dbReference type="ARBA" id="ARBA00023167"/>
    </source>
</evidence>